<accession>A0A2U1B1T2</accession>
<dbReference type="RefSeq" id="WP_116883774.1">
    <property type="nucleotide sequence ID" value="NZ_CABMMC010000143.1"/>
</dbReference>
<gene>
    <name evidence="1" type="primary">uxaE</name>
    <name evidence="2" type="ORF">C8D82_11139</name>
</gene>
<protein>
    <recommendedName>
        <fullName evidence="1">Tagaturonate/fructuronate epimerase</fullName>
        <shortName evidence="1">D-TagA/D-FruA epimerase</shortName>
        <ecNumber evidence="1">5.1.2.7</ecNumber>
    </recommendedName>
</protein>
<dbReference type="InterPro" id="IPR032586">
    <property type="entry name" value="UxaE"/>
</dbReference>
<dbReference type="Proteomes" id="UP000245959">
    <property type="component" value="Unassembled WGS sequence"/>
</dbReference>
<feature type="binding site" evidence="1">
    <location>
        <position position="331"/>
    </location>
    <ligand>
        <name>a divalent metal cation</name>
        <dbReference type="ChEBI" id="CHEBI:60240"/>
    </ligand>
</feature>
<reference evidence="2 3" key="1">
    <citation type="submission" date="2018-04" db="EMBL/GenBank/DDBJ databases">
        <title>Genomic Encyclopedia of Type Strains, Phase IV (KMG-IV): sequencing the most valuable type-strain genomes for metagenomic binning, comparative biology and taxonomic classification.</title>
        <authorList>
            <person name="Goeker M."/>
        </authorList>
    </citation>
    <scope>NUCLEOTIDE SEQUENCE [LARGE SCALE GENOMIC DNA]</scope>
    <source>
        <strain evidence="2 3">DSM 14823</strain>
    </source>
</reference>
<evidence type="ECO:0000313" key="2">
    <source>
        <dbReference type="EMBL" id="PVY42582.1"/>
    </source>
</evidence>
<sequence length="509" mass="56039">MINIAESALALLKKSEAEARKLLKKESGPVSVAASSVHKLGEALVMIGQGTERRFLLVVADYPQVLPAGFEGELHRLSDGAALVGKLSAANAAALRRHFPWTAPSSLHDCRTTIGCGDRLGLAGRGQLASIRKFKVKPVLAQQSKRELSMTNRSFQDVVDAACFSVFEADWREGWGADGDHLKTIADLEPALAAGMPMVTLDLSDQIVAAAAAWEDGEVSERFGDCDPAEQERIRSEYENQVFVVGESEVAVDGATARRCAVMYGAALDFAVKVFQYLKSKRGSDFDLELSFDETGVETVPAHHLFIARELRKRGVELASLAPCFPGEFQKGVDYRGNLAEFERQLRLHVRIAHAYGDYKLSIHSGSDKFSVFPIIGRETGGRFHLKTAGTSWLVAAGVIAAHEPALYREMHRCALENFGRMKQFYHITADPARIPALEAVADTALPELLELPEERQLMHISYGPILQGELGGRFFAAMHRFSKEYDAALERWFDRHLSLLGVGKRQCK</sequence>
<keyword evidence="1" id="KW-0413">Isomerase</keyword>
<organism evidence="2 3">
    <name type="scientific">Victivallis vadensis</name>
    <dbReference type="NCBI Taxonomy" id="172901"/>
    <lineage>
        <taxon>Bacteria</taxon>
        <taxon>Pseudomonadati</taxon>
        <taxon>Lentisphaerota</taxon>
        <taxon>Lentisphaeria</taxon>
        <taxon>Victivallales</taxon>
        <taxon>Victivallaceae</taxon>
        <taxon>Victivallis</taxon>
    </lineage>
</organism>
<dbReference type="HAMAP" id="MF_02243">
    <property type="entry name" value="UxaE"/>
    <property type="match status" value="1"/>
</dbReference>
<keyword evidence="3" id="KW-1185">Reference proteome</keyword>
<comment type="cofactor">
    <cofactor evidence="1">
        <name>a divalent metal cation</name>
        <dbReference type="ChEBI" id="CHEBI:60240"/>
    </cofactor>
</comment>
<feature type="binding site" evidence="1">
    <location>
        <position position="181"/>
    </location>
    <ligand>
        <name>a divalent metal cation</name>
        <dbReference type="ChEBI" id="CHEBI:60240"/>
    </ligand>
</feature>
<feature type="active site" description="Proton donor" evidence="1">
    <location>
        <position position="289"/>
    </location>
</feature>
<evidence type="ECO:0000256" key="1">
    <source>
        <dbReference type="HAMAP-Rule" id="MF_02243"/>
    </source>
</evidence>
<proteinExistence type="inferred from homology"/>
<comment type="function">
    <text evidence="1">Catalyzes the epimerization of D-tagaturonate (D-TagA) to D-fructuronate (D-FruA).</text>
</comment>
<dbReference type="AlphaFoldDB" id="A0A2U1B1T2"/>
<dbReference type="GO" id="GO:0016856">
    <property type="term" value="F:racemase and epimerase activity, acting on hydroxy acids and derivatives"/>
    <property type="evidence" value="ECO:0007669"/>
    <property type="project" value="UniProtKB-UniRule"/>
</dbReference>
<comment type="caution">
    <text evidence="2">The sequence shown here is derived from an EMBL/GenBank/DDBJ whole genome shotgun (WGS) entry which is preliminary data.</text>
</comment>
<evidence type="ECO:0000313" key="3">
    <source>
        <dbReference type="Proteomes" id="UP000245959"/>
    </source>
</evidence>
<name>A0A2U1B1T2_9BACT</name>
<dbReference type="Pfam" id="PF16257">
    <property type="entry name" value="UxaE"/>
    <property type="match status" value="1"/>
</dbReference>
<comment type="catalytic activity">
    <reaction evidence="1">
        <text>keto-D-tagaturonate = keto-D-fructuronate</text>
        <dbReference type="Rhea" id="RHEA:51656"/>
        <dbReference type="ChEBI" id="CHEBI:17886"/>
        <dbReference type="ChEBI" id="CHEBI:59881"/>
        <dbReference type="EC" id="5.1.2.7"/>
    </reaction>
</comment>
<keyword evidence="1" id="KW-0479">Metal-binding</keyword>
<dbReference type="GeneID" id="78295087"/>
<dbReference type="EMBL" id="QEKH01000011">
    <property type="protein sequence ID" value="PVY42582.1"/>
    <property type="molecule type" value="Genomic_DNA"/>
</dbReference>
<feature type="binding site" evidence="1">
    <location>
        <position position="364"/>
    </location>
    <ligand>
        <name>a divalent metal cation</name>
        <dbReference type="ChEBI" id="CHEBI:60240"/>
    </ligand>
</feature>
<feature type="active site" description="Proton acceptor" evidence="1">
    <location>
        <position position="180"/>
    </location>
</feature>
<comment type="similarity">
    <text evidence="1">Belongs to the UxaE family.</text>
</comment>
<dbReference type="GO" id="GO:0046872">
    <property type="term" value="F:metal ion binding"/>
    <property type="evidence" value="ECO:0007669"/>
    <property type="project" value="UniProtKB-UniRule"/>
</dbReference>
<dbReference type="OrthoDB" id="9797992at2"/>
<dbReference type="EC" id="5.1.2.7" evidence="1"/>